<proteinExistence type="predicted"/>
<sequence length="206" mass="21406">MVMLAALLGASGAAQTGSGQIADGTWSLTRLTDAAGTLSFGGPDAPTLRLLGTGISTEEGTRVSGFAGCNTFMTTAIFTAQTLKLRSLATTRRACPAPVLAAEGRYLKVLAQARVFVRRGTTLTLTTGKARAVFVYGSSAERSLVAPWRLVGGQGEQPLTLRFGPDGRVDGFAGCNTFRGQYSVQDDTLSIGPLATTRRACVSPAL</sequence>
<dbReference type="InterPro" id="IPR005184">
    <property type="entry name" value="DUF306_Meta_HslJ"/>
</dbReference>
<dbReference type="InterPro" id="IPR038670">
    <property type="entry name" value="HslJ-like_sf"/>
</dbReference>
<comment type="caution">
    <text evidence="2">The sequence shown here is derived from an EMBL/GenBank/DDBJ whole genome shotgun (WGS) entry which is preliminary data.</text>
</comment>
<accession>A0ABV7Z2B3</accession>
<gene>
    <name evidence="2" type="ORF">ACFOSB_00650</name>
</gene>
<dbReference type="PANTHER" id="PTHR35535:SF1">
    <property type="entry name" value="HEAT SHOCK PROTEIN HSLJ"/>
    <property type="match status" value="1"/>
</dbReference>
<dbReference type="PANTHER" id="PTHR35535">
    <property type="entry name" value="HEAT SHOCK PROTEIN HSLJ"/>
    <property type="match status" value="1"/>
</dbReference>
<dbReference type="Gene3D" id="2.40.128.270">
    <property type="match status" value="2"/>
</dbReference>
<keyword evidence="3" id="KW-1185">Reference proteome</keyword>
<dbReference type="Proteomes" id="UP001595803">
    <property type="component" value="Unassembled WGS sequence"/>
</dbReference>
<feature type="domain" description="DUF306" evidence="1">
    <location>
        <begin position="20"/>
        <end position="133"/>
    </location>
</feature>
<protein>
    <submittedName>
        <fullName evidence="2">META domain-containing protein</fullName>
    </submittedName>
</protein>
<reference evidence="3" key="1">
    <citation type="journal article" date="2019" name="Int. J. Syst. Evol. Microbiol.">
        <title>The Global Catalogue of Microorganisms (GCM) 10K type strain sequencing project: providing services to taxonomists for standard genome sequencing and annotation.</title>
        <authorList>
            <consortium name="The Broad Institute Genomics Platform"/>
            <consortium name="The Broad Institute Genome Sequencing Center for Infectious Disease"/>
            <person name="Wu L."/>
            <person name="Ma J."/>
        </authorList>
    </citation>
    <scope>NUCLEOTIDE SEQUENCE [LARGE SCALE GENOMIC DNA]</scope>
    <source>
        <strain evidence="3">CCTCC AB 2017081</strain>
    </source>
</reference>
<name>A0ABV7Z2B3_9DEIO</name>
<feature type="domain" description="DUF306" evidence="1">
    <location>
        <begin position="155"/>
        <end position="203"/>
    </location>
</feature>
<dbReference type="RefSeq" id="WP_322473158.1">
    <property type="nucleotide sequence ID" value="NZ_JBHRZG010000001.1"/>
</dbReference>
<dbReference type="Pfam" id="PF03724">
    <property type="entry name" value="META"/>
    <property type="match status" value="2"/>
</dbReference>
<evidence type="ECO:0000313" key="3">
    <source>
        <dbReference type="Proteomes" id="UP001595803"/>
    </source>
</evidence>
<evidence type="ECO:0000313" key="2">
    <source>
        <dbReference type="EMBL" id="MFC3831368.1"/>
    </source>
</evidence>
<dbReference type="EMBL" id="JBHRZG010000001">
    <property type="protein sequence ID" value="MFC3831368.1"/>
    <property type="molecule type" value="Genomic_DNA"/>
</dbReference>
<organism evidence="2 3">
    <name type="scientific">Deinococcus rufus</name>
    <dbReference type="NCBI Taxonomy" id="2136097"/>
    <lineage>
        <taxon>Bacteria</taxon>
        <taxon>Thermotogati</taxon>
        <taxon>Deinococcota</taxon>
        <taxon>Deinococci</taxon>
        <taxon>Deinococcales</taxon>
        <taxon>Deinococcaceae</taxon>
        <taxon>Deinococcus</taxon>
    </lineage>
</organism>
<evidence type="ECO:0000259" key="1">
    <source>
        <dbReference type="Pfam" id="PF03724"/>
    </source>
</evidence>
<dbReference type="InterPro" id="IPR053147">
    <property type="entry name" value="Hsp_HslJ-like"/>
</dbReference>